<evidence type="ECO:0000256" key="2">
    <source>
        <dbReference type="ARBA" id="ARBA00004173"/>
    </source>
</evidence>
<dbReference type="Proteomes" id="UP001175001">
    <property type="component" value="Unassembled WGS sequence"/>
</dbReference>
<organism evidence="7 8">
    <name type="scientific">Lasiodiplodia hormozganensis</name>
    <dbReference type="NCBI Taxonomy" id="869390"/>
    <lineage>
        <taxon>Eukaryota</taxon>
        <taxon>Fungi</taxon>
        <taxon>Dikarya</taxon>
        <taxon>Ascomycota</taxon>
        <taxon>Pezizomycotina</taxon>
        <taxon>Dothideomycetes</taxon>
        <taxon>Dothideomycetes incertae sedis</taxon>
        <taxon>Botryosphaeriales</taxon>
        <taxon>Botryosphaeriaceae</taxon>
        <taxon>Lasiodiplodia</taxon>
    </lineage>
</organism>
<dbReference type="GO" id="GO:0005739">
    <property type="term" value="C:mitochondrion"/>
    <property type="evidence" value="ECO:0007669"/>
    <property type="project" value="UniProtKB-SubCell"/>
</dbReference>
<feature type="region of interest" description="Disordered" evidence="6">
    <location>
        <begin position="331"/>
        <end position="397"/>
    </location>
</feature>
<comment type="similarity">
    <text evidence="3">Belongs to the RRG9 family.</text>
</comment>
<dbReference type="InterPro" id="IPR010487">
    <property type="entry name" value="NGRN/Rrg9"/>
</dbReference>
<evidence type="ECO:0000256" key="5">
    <source>
        <dbReference type="ARBA" id="ARBA00022946"/>
    </source>
</evidence>
<evidence type="ECO:0000313" key="7">
    <source>
        <dbReference type="EMBL" id="KAK0653206.1"/>
    </source>
</evidence>
<dbReference type="GO" id="GO:0005634">
    <property type="term" value="C:nucleus"/>
    <property type="evidence" value="ECO:0007669"/>
    <property type="project" value="TreeGrafter"/>
</dbReference>
<evidence type="ECO:0000256" key="6">
    <source>
        <dbReference type="SAM" id="MobiDB-lite"/>
    </source>
</evidence>
<dbReference type="PANTHER" id="PTHR13475:SF3">
    <property type="entry name" value="NEUGRIN"/>
    <property type="match status" value="1"/>
</dbReference>
<dbReference type="AlphaFoldDB" id="A0AA39YIF0"/>
<sequence length="397" mass="44396">MTCPACSRRALGLFIESASGLNTTTILRSRRLPSNNAPPPLRQQQQTRLRTFSTRPALRTPDAFRLPDIRQTDGAGADQNASQDAAIVPSNINPEPRAPTAQLRDDAEDTIAAAGDGAHSAGSVDAAADPDPAELRKEFGLGSDNVQHKLWDLTGGVSGTRPPWDKKEKKDKKKKKQREGGEENAVSSGDQSGKKNKKVAEIFLQGGVPKVAAHEDVRRKAYGNDKKKRMLPWQVQKEALKEKFGDEGWQPRKKLSPDAMDGIRTLHQSDPELYTTPVLANEFKVSPEAIRRILRSKWRPEDEEQGERAQRWEKRGEKIWEMQVEKGIKPPKKWRVKGIGSVHGGKDTVPRWKQKRGRNGEGRYGQYEPRNRVSEFARPRGPGVDYGDEGGWNDRIL</sequence>
<evidence type="ECO:0000256" key="3">
    <source>
        <dbReference type="ARBA" id="ARBA00010895"/>
    </source>
</evidence>
<comment type="function">
    <text evidence="1">Required for respiratory activity and maintenance and expression of the mitochondrial genome.</text>
</comment>
<dbReference type="Pfam" id="PF06413">
    <property type="entry name" value="Neugrin"/>
    <property type="match status" value="1"/>
</dbReference>
<feature type="compositionally biased region" description="Basic and acidic residues" evidence="6">
    <location>
        <begin position="369"/>
        <end position="378"/>
    </location>
</feature>
<evidence type="ECO:0000256" key="4">
    <source>
        <dbReference type="ARBA" id="ARBA00013566"/>
    </source>
</evidence>
<evidence type="ECO:0000256" key="1">
    <source>
        <dbReference type="ARBA" id="ARBA00003548"/>
    </source>
</evidence>
<keyword evidence="8" id="KW-1185">Reference proteome</keyword>
<comment type="subcellular location">
    <subcellularLocation>
        <location evidence="2">Mitochondrion</location>
    </subcellularLocation>
</comment>
<proteinExistence type="inferred from homology"/>
<name>A0AA39YIF0_9PEZI</name>
<feature type="region of interest" description="Disordered" evidence="6">
    <location>
        <begin position="63"/>
        <end position="104"/>
    </location>
</feature>
<reference evidence="7" key="1">
    <citation type="submission" date="2023-06" db="EMBL/GenBank/DDBJ databases">
        <title>Multi-omics analyses reveal the molecular pathogenesis toolkit of Lasiodiplodia hormozganensis, a cross-kingdom pathogen.</title>
        <authorList>
            <person name="Felix C."/>
            <person name="Meneses R."/>
            <person name="Goncalves M.F.M."/>
            <person name="Tilleman L."/>
            <person name="Duarte A.S."/>
            <person name="Jorrin-Novo J.V."/>
            <person name="Van De Peer Y."/>
            <person name="Deforce D."/>
            <person name="Van Nieuwerburgh F."/>
            <person name="Esteves A.C."/>
            <person name="Alves A."/>
        </authorList>
    </citation>
    <scope>NUCLEOTIDE SEQUENCE</scope>
    <source>
        <strain evidence="7">CBS 339.90</strain>
    </source>
</reference>
<comment type="caution">
    <text evidence="7">The sequence shown here is derived from an EMBL/GenBank/DDBJ whole genome shotgun (WGS) entry which is preliminary data.</text>
</comment>
<keyword evidence="5" id="KW-0809">Transit peptide</keyword>
<evidence type="ECO:0000313" key="8">
    <source>
        <dbReference type="Proteomes" id="UP001175001"/>
    </source>
</evidence>
<accession>A0AA39YIF0</accession>
<gene>
    <name evidence="7" type="primary">rrg9</name>
    <name evidence="7" type="ORF">DIS24_g6241</name>
</gene>
<feature type="region of interest" description="Disordered" evidence="6">
    <location>
        <begin position="152"/>
        <end position="198"/>
    </location>
</feature>
<protein>
    <recommendedName>
        <fullName evidence="4">Required for respiratory growth protein 9, mitochondrial</fullName>
    </recommendedName>
</protein>
<dbReference type="PANTHER" id="PTHR13475">
    <property type="entry name" value="NEUGRIN"/>
    <property type="match status" value="1"/>
</dbReference>
<dbReference type="EMBL" id="JAUJDW010000029">
    <property type="protein sequence ID" value="KAK0653206.1"/>
    <property type="molecule type" value="Genomic_DNA"/>
</dbReference>